<protein>
    <submittedName>
        <fullName evidence="1">Uncharacterized protein</fullName>
    </submittedName>
</protein>
<accession>A0A0A8YNV4</accession>
<name>A0A0A8YNV4_ARUDO</name>
<sequence length="44" mass="4923">MPSRSCSIGKQTFGEMPRTAPSYCCYREPSIIQRNGGTRVETIL</sequence>
<evidence type="ECO:0000313" key="1">
    <source>
        <dbReference type="EMBL" id="JAD27493.1"/>
    </source>
</evidence>
<proteinExistence type="predicted"/>
<dbReference type="AlphaFoldDB" id="A0A0A8YNV4"/>
<reference evidence="1" key="1">
    <citation type="submission" date="2014-09" db="EMBL/GenBank/DDBJ databases">
        <authorList>
            <person name="Magalhaes I.L.F."/>
            <person name="Oliveira U."/>
            <person name="Santos F.R."/>
            <person name="Vidigal T.H.D.A."/>
            <person name="Brescovit A.D."/>
            <person name="Santos A.J."/>
        </authorList>
    </citation>
    <scope>NUCLEOTIDE SEQUENCE</scope>
    <source>
        <tissue evidence="1">Shoot tissue taken approximately 20 cm above the soil surface</tissue>
    </source>
</reference>
<organism evidence="1">
    <name type="scientific">Arundo donax</name>
    <name type="common">Giant reed</name>
    <name type="synonym">Donax arundinaceus</name>
    <dbReference type="NCBI Taxonomy" id="35708"/>
    <lineage>
        <taxon>Eukaryota</taxon>
        <taxon>Viridiplantae</taxon>
        <taxon>Streptophyta</taxon>
        <taxon>Embryophyta</taxon>
        <taxon>Tracheophyta</taxon>
        <taxon>Spermatophyta</taxon>
        <taxon>Magnoliopsida</taxon>
        <taxon>Liliopsida</taxon>
        <taxon>Poales</taxon>
        <taxon>Poaceae</taxon>
        <taxon>PACMAD clade</taxon>
        <taxon>Arundinoideae</taxon>
        <taxon>Arundineae</taxon>
        <taxon>Arundo</taxon>
    </lineage>
</organism>
<dbReference type="EMBL" id="GBRH01270402">
    <property type="protein sequence ID" value="JAD27493.1"/>
    <property type="molecule type" value="Transcribed_RNA"/>
</dbReference>
<reference evidence="1" key="2">
    <citation type="journal article" date="2015" name="Data Brief">
        <title>Shoot transcriptome of the giant reed, Arundo donax.</title>
        <authorList>
            <person name="Barrero R.A."/>
            <person name="Guerrero F.D."/>
            <person name="Moolhuijzen P."/>
            <person name="Goolsby J.A."/>
            <person name="Tidwell J."/>
            <person name="Bellgard S.E."/>
            <person name="Bellgard M.I."/>
        </authorList>
    </citation>
    <scope>NUCLEOTIDE SEQUENCE</scope>
    <source>
        <tissue evidence="1">Shoot tissue taken approximately 20 cm above the soil surface</tissue>
    </source>
</reference>